<dbReference type="GO" id="GO:0016747">
    <property type="term" value="F:acyltransferase activity, transferring groups other than amino-acyl groups"/>
    <property type="evidence" value="ECO:0007669"/>
    <property type="project" value="InterPro"/>
</dbReference>
<dbReference type="PATRIC" id="fig|1423715.3.peg.1229"/>
<proteinExistence type="predicted"/>
<dbReference type="AlphaFoldDB" id="A0A0R1LDX0"/>
<evidence type="ECO:0000313" key="2">
    <source>
        <dbReference type="EMBL" id="KRK93868.1"/>
    </source>
</evidence>
<dbReference type="PANTHER" id="PTHR43792:SF1">
    <property type="entry name" value="N-ACETYLTRANSFERASE DOMAIN-CONTAINING PROTEIN"/>
    <property type="match status" value="1"/>
</dbReference>
<dbReference type="STRING" id="1423715.FD25_GL001195"/>
<keyword evidence="3" id="KW-1185">Reference proteome</keyword>
<dbReference type="InterPro" id="IPR000182">
    <property type="entry name" value="GNAT_dom"/>
</dbReference>
<comment type="caution">
    <text evidence="2">The sequence shown here is derived from an EMBL/GenBank/DDBJ whole genome shotgun (WGS) entry which is preliminary data.</text>
</comment>
<dbReference type="InterPro" id="IPR051531">
    <property type="entry name" value="N-acetyltransferase"/>
</dbReference>
<protein>
    <recommendedName>
        <fullName evidence="1">N-acetyltransferase domain-containing protein</fullName>
    </recommendedName>
</protein>
<name>A0A0R1LDX0_9LACO</name>
<dbReference type="Pfam" id="PF13302">
    <property type="entry name" value="Acetyltransf_3"/>
    <property type="match status" value="1"/>
</dbReference>
<reference evidence="2 3" key="1">
    <citation type="journal article" date="2015" name="Genome Announc.">
        <title>Expanding the biotechnology potential of lactobacilli through comparative genomics of 213 strains and associated genera.</title>
        <authorList>
            <person name="Sun Z."/>
            <person name="Harris H.M."/>
            <person name="McCann A."/>
            <person name="Guo C."/>
            <person name="Argimon S."/>
            <person name="Zhang W."/>
            <person name="Yang X."/>
            <person name="Jeffery I.B."/>
            <person name="Cooney J.C."/>
            <person name="Kagawa T.F."/>
            <person name="Liu W."/>
            <person name="Song Y."/>
            <person name="Salvetti E."/>
            <person name="Wrobel A."/>
            <person name="Rasinkangas P."/>
            <person name="Parkhill J."/>
            <person name="Rea M.C."/>
            <person name="O'Sullivan O."/>
            <person name="Ritari J."/>
            <person name="Douillard F.P."/>
            <person name="Paul Ross R."/>
            <person name="Yang R."/>
            <person name="Briner A.E."/>
            <person name="Felis G.E."/>
            <person name="de Vos W.M."/>
            <person name="Barrangou R."/>
            <person name="Klaenhammer T.R."/>
            <person name="Caufield P.W."/>
            <person name="Cui Y."/>
            <person name="Zhang H."/>
            <person name="O'Toole P.W."/>
        </authorList>
    </citation>
    <scope>NUCLEOTIDE SEQUENCE [LARGE SCALE GENOMIC DNA]</scope>
    <source>
        <strain evidence="2 3">DSM 19394</strain>
    </source>
</reference>
<dbReference type="EMBL" id="AZDV01000028">
    <property type="protein sequence ID" value="KRK93868.1"/>
    <property type="molecule type" value="Genomic_DNA"/>
</dbReference>
<dbReference type="InterPro" id="IPR016181">
    <property type="entry name" value="Acyl_CoA_acyltransferase"/>
</dbReference>
<dbReference type="SUPFAM" id="SSF55729">
    <property type="entry name" value="Acyl-CoA N-acyltransferases (Nat)"/>
    <property type="match status" value="1"/>
</dbReference>
<organism evidence="2 3">
    <name type="scientific">Levilactobacillus acidifarinae DSM 19394 = JCM 15949</name>
    <dbReference type="NCBI Taxonomy" id="1423715"/>
    <lineage>
        <taxon>Bacteria</taxon>
        <taxon>Bacillati</taxon>
        <taxon>Bacillota</taxon>
        <taxon>Bacilli</taxon>
        <taxon>Lactobacillales</taxon>
        <taxon>Lactobacillaceae</taxon>
        <taxon>Levilactobacillus</taxon>
    </lineage>
</organism>
<dbReference type="Gene3D" id="3.40.630.30">
    <property type="match status" value="1"/>
</dbReference>
<feature type="domain" description="N-acetyltransferase" evidence="1">
    <location>
        <begin position="20"/>
        <end position="187"/>
    </location>
</feature>
<dbReference type="PROSITE" id="PS51186">
    <property type="entry name" value="GNAT"/>
    <property type="match status" value="1"/>
</dbReference>
<accession>A0A0R1LDX0</accession>
<evidence type="ECO:0000259" key="1">
    <source>
        <dbReference type="PROSITE" id="PS51186"/>
    </source>
</evidence>
<gene>
    <name evidence="2" type="ORF">FD25_GL001195</name>
</gene>
<dbReference type="Proteomes" id="UP000051955">
    <property type="component" value="Unassembled WGS sequence"/>
</dbReference>
<sequence>MNGPKKEGQEMPPEIVTARLRLRSLTTSDLAAYQAIVSDPSVAQPAGVTLPLSAQHAANSLRADQQQPLAYAVTIRPADSLVGTVIGYEHVDALGGLDRTAVELGYFLAPALWGRGIMPEALTGLLTTLTRIETPIKTLWATSLATNQRSQGVLSHLAFKLIDDQMMVPNPANMALERHLLYRYDLP</sequence>
<dbReference type="PANTHER" id="PTHR43792">
    <property type="entry name" value="GNAT FAMILY, PUTATIVE (AFU_ORTHOLOGUE AFUA_3G00765)-RELATED-RELATED"/>
    <property type="match status" value="1"/>
</dbReference>
<evidence type="ECO:0000313" key="3">
    <source>
        <dbReference type="Proteomes" id="UP000051955"/>
    </source>
</evidence>